<protein>
    <submittedName>
        <fullName evidence="2">Uncharacterized protein</fullName>
    </submittedName>
</protein>
<comment type="caution">
    <text evidence="2">The sequence shown here is derived from an EMBL/GenBank/DDBJ whole genome shotgun (WGS) entry which is preliminary data.</text>
</comment>
<proteinExistence type="predicted"/>
<feature type="coiled-coil region" evidence="1">
    <location>
        <begin position="60"/>
        <end position="87"/>
    </location>
</feature>
<evidence type="ECO:0000313" key="3">
    <source>
        <dbReference type="Proteomes" id="UP000194857"/>
    </source>
</evidence>
<dbReference type="AlphaFoldDB" id="A0A241XEJ7"/>
<sequence>MSYTKKDYYAECLSDAFDSAGIEATSEQIAAIARDVELAVEHQGMAFYEPPASDRCNEIEREWKKKYEALKKEFERYTHNAETAVRRALRQHRDANVSIGEYGEVHRHDGRTTQIQ</sequence>
<keyword evidence="1" id="KW-0175">Coiled coil</keyword>
<dbReference type="EMBL" id="NFFZ01000056">
    <property type="protein sequence ID" value="OTI53847.1"/>
    <property type="molecule type" value="Genomic_DNA"/>
</dbReference>
<dbReference type="Proteomes" id="UP000194857">
    <property type="component" value="Unassembled WGS sequence"/>
</dbReference>
<evidence type="ECO:0000313" key="2">
    <source>
        <dbReference type="EMBL" id="OTI53847.1"/>
    </source>
</evidence>
<name>A0A241XEJ7_PSEAI</name>
<reference evidence="2 3" key="1">
    <citation type="submission" date="2017-05" db="EMBL/GenBank/DDBJ databases">
        <authorList>
            <person name="Song R."/>
            <person name="Chenine A.L."/>
            <person name="Ruprecht R.M."/>
        </authorList>
    </citation>
    <scope>NUCLEOTIDE SEQUENCE [LARGE SCALE GENOMIC DNA]</scope>
    <source>
        <strain evidence="2 3">S567_C10_BS</strain>
    </source>
</reference>
<gene>
    <name evidence="2" type="ORF">CAZ10_37735</name>
</gene>
<dbReference type="RefSeq" id="WP_086250893.1">
    <property type="nucleotide sequence ID" value="NZ_NFFZ01000056.1"/>
</dbReference>
<organism evidence="2 3">
    <name type="scientific">Pseudomonas aeruginosa</name>
    <dbReference type="NCBI Taxonomy" id="287"/>
    <lineage>
        <taxon>Bacteria</taxon>
        <taxon>Pseudomonadati</taxon>
        <taxon>Pseudomonadota</taxon>
        <taxon>Gammaproteobacteria</taxon>
        <taxon>Pseudomonadales</taxon>
        <taxon>Pseudomonadaceae</taxon>
        <taxon>Pseudomonas</taxon>
    </lineage>
</organism>
<evidence type="ECO:0000256" key="1">
    <source>
        <dbReference type="SAM" id="Coils"/>
    </source>
</evidence>
<accession>A0A241XEJ7</accession>